<evidence type="ECO:0000259" key="8">
    <source>
        <dbReference type="PROSITE" id="PS50850"/>
    </source>
</evidence>
<sequence length="1160" mass="128276">MSQPKQEHDLEPAREMFTMTILNDALPSDIANANKESKQPSDFEAAIEATEYGLYNYLLLVAIFPAGWANVFDTTTISYILPSAECDLHLSLNEKGALNAIIYSGMITSAFLWGFLADTKGRRSLLIFGYLADSICNILSSMSQNFLTMLIFKFFSGFVISGPLAISTTYLAEFHSTKYRSATLFWTALFSAMGNVAIPALAWAIIPQSWTLTFFDGAFVFNSWRIFIFVCSMPAFMAFAALLYFPESPKYLMTQGRNDEAMAVFQRMYAMNTGNPPELFPIKSLSLEGQKKKIEPSAGRTTVSVWQNVRGGFGQIRPLFVKPYLGQFLLILALQFGSILSLNTVRLWMPQLLTLMETYDYESHDSATLCDMISVPSVSNATSYDGFNSTTTIDDCLVPFVPSKVYINSMIISATTVLGFVVAGTLVNLMGKKNLLLLAFALPAVGIFGLNWSPSSNITLGIIAIYIALTSLSTTTIITFCVDLMPTSLRTMAVGLTMSIGRSGAMIGNVVFPILLVTGCFAPFIFVGGFLIFCFVLTIFVPKPPAKLLFLSNKMSSINCVSCKISAAIMTSHISNIMVYLVQFLPTVLCVEYLPPYLAQFNWDKMTEKNEGTKRCQSEKVQEVFTISFHTEESQPASVIVSDESGSPRDFEEAIEATGYGLYNVLLLLAALPGAWANLFDTTAISYVLPTAECDLEMTLFQKGLLNAAIYAGMFTAAFPWGVLADTKGRKTLLMIGYFADCICNVLSSMSQSFYVILAFKFFSGCIMSGPFAVNMTYLAEFHGVKYRSKMLLWARLFPSLGSIVLPGLAWMILPQSWSFSLFDGVFVYNSWRIFILICSLPAFLGFLALIFFPESPRFLMSQGRNDEAMKVFKKMYSMNTGKPPETFPVKELYLEVQKKQVERTSSKSSVSVWEKTRSGWSQIKPLFHKPYLSQFVLMTTIQFGGLLGMNTLRLWMPQLFTLMENFNYENRDASLGPATLCEMLTSPEPLNTTDSDEWNSTMVNACVAVPIHSRVYINSIIIAVTTVLGCTLAGSLVNLVGKKNLLLLVYVAPAACSFSLNWSPNSNVTLAIFSIYLMFTSIAVTSIISFTVDLMPTSLRATAVSLTMSIGRIGSMIGNLLFPLLLSTGCMVPFIFVGGFLLVCFVLSIFIPKPPEKLM</sequence>
<proteinExistence type="inferred from homology"/>
<keyword evidence="9" id="KW-1185">Reference proteome</keyword>
<feature type="transmembrane region" description="Helical" evidence="7">
    <location>
        <begin position="1105"/>
        <end position="1126"/>
    </location>
</feature>
<keyword evidence="4 7" id="KW-0812">Transmembrane</keyword>
<feature type="transmembrane region" description="Helical" evidence="7">
    <location>
        <begin position="521"/>
        <end position="541"/>
    </location>
</feature>
<keyword evidence="5 7" id="KW-1133">Transmembrane helix</keyword>
<feature type="transmembrane region" description="Helical" evidence="7">
    <location>
        <begin position="434"/>
        <end position="452"/>
    </location>
</feature>
<feature type="transmembrane region" description="Helical" evidence="7">
    <location>
        <begin position="405"/>
        <end position="427"/>
    </location>
</feature>
<dbReference type="PANTHER" id="PTHR23511:SF36">
    <property type="entry name" value="EG:BACR7A4.13 PROTEIN-RELATED"/>
    <property type="match status" value="1"/>
</dbReference>
<dbReference type="InterPro" id="IPR020846">
    <property type="entry name" value="MFS_dom"/>
</dbReference>
<dbReference type="Gene3D" id="1.20.1250.20">
    <property type="entry name" value="MFS general substrate transporter like domains"/>
    <property type="match status" value="2"/>
</dbReference>
<feature type="transmembrane region" description="Helical" evidence="7">
    <location>
        <begin position="226"/>
        <end position="245"/>
    </location>
</feature>
<evidence type="ECO:0000256" key="7">
    <source>
        <dbReference type="SAM" id="Phobius"/>
    </source>
</evidence>
<evidence type="ECO:0000256" key="5">
    <source>
        <dbReference type="ARBA" id="ARBA00022989"/>
    </source>
</evidence>
<feature type="transmembrane region" description="Helical" evidence="7">
    <location>
        <begin position="150"/>
        <end position="172"/>
    </location>
</feature>
<feature type="transmembrane region" description="Helical" evidence="7">
    <location>
        <begin position="834"/>
        <end position="853"/>
    </location>
</feature>
<evidence type="ECO:0000313" key="9">
    <source>
        <dbReference type="Proteomes" id="UP000829291"/>
    </source>
</evidence>
<gene>
    <name evidence="10" type="primary">LOC107227373</name>
</gene>
<feature type="transmembrane region" description="Helical" evidence="7">
    <location>
        <begin position="1132"/>
        <end position="1152"/>
    </location>
</feature>
<name>A0A6J0CBN6_NEOLC</name>
<feature type="transmembrane region" description="Helical" evidence="7">
    <location>
        <begin position="705"/>
        <end position="725"/>
    </location>
</feature>
<dbReference type="InterPro" id="IPR036259">
    <property type="entry name" value="MFS_trans_sf"/>
</dbReference>
<dbReference type="InterPro" id="IPR005828">
    <property type="entry name" value="MFS_sugar_transport-like"/>
</dbReference>
<evidence type="ECO:0000256" key="1">
    <source>
        <dbReference type="ARBA" id="ARBA00004141"/>
    </source>
</evidence>
<evidence type="ECO:0000256" key="2">
    <source>
        <dbReference type="ARBA" id="ARBA00008335"/>
    </source>
</evidence>
<evidence type="ECO:0000256" key="4">
    <source>
        <dbReference type="ARBA" id="ARBA00022692"/>
    </source>
</evidence>
<dbReference type="SUPFAM" id="SSF103473">
    <property type="entry name" value="MFS general substrate transporter"/>
    <property type="match status" value="2"/>
</dbReference>
<feature type="transmembrane region" description="Helical" evidence="7">
    <location>
        <begin position="754"/>
        <end position="780"/>
    </location>
</feature>
<dbReference type="GeneID" id="107227373"/>
<dbReference type="Pfam" id="PF07690">
    <property type="entry name" value="MFS_1"/>
    <property type="match status" value="2"/>
</dbReference>
<feature type="transmembrane region" description="Helical" evidence="7">
    <location>
        <begin position="328"/>
        <end position="349"/>
    </location>
</feature>
<comment type="subcellular location">
    <subcellularLocation>
        <location evidence="1">Membrane</location>
        <topology evidence="1">Multi-pass membrane protein</topology>
    </subcellularLocation>
</comment>
<dbReference type="Pfam" id="PF00083">
    <property type="entry name" value="Sugar_tr"/>
    <property type="match status" value="2"/>
</dbReference>
<feature type="domain" description="Major facilitator superfamily (MFS) profile" evidence="8">
    <location>
        <begin position="667"/>
        <end position="1157"/>
    </location>
</feature>
<feature type="transmembrane region" description="Helical" evidence="7">
    <location>
        <begin position="124"/>
        <end position="144"/>
    </location>
</feature>
<evidence type="ECO:0000256" key="6">
    <source>
        <dbReference type="ARBA" id="ARBA00023136"/>
    </source>
</evidence>
<feature type="domain" description="Major facilitator superfamily (MFS) profile" evidence="8">
    <location>
        <begin position="59"/>
        <end position="546"/>
    </location>
</feature>
<dbReference type="RefSeq" id="XP_015523982.2">
    <property type="nucleotide sequence ID" value="XM_015668496.2"/>
</dbReference>
<evidence type="ECO:0000256" key="3">
    <source>
        <dbReference type="ARBA" id="ARBA00022448"/>
    </source>
</evidence>
<protein>
    <submittedName>
        <fullName evidence="10">Uncharacterized protein LOC107227373</fullName>
    </submittedName>
</protein>
<dbReference type="KEGG" id="nlo:107227373"/>
<feature type="transmembrane region" description="Helical" evidence="7">
    <location>
        <begin position="1069"/>
        <end position="1093"/>
    </location>
</feature>
<dbReference type="InterPro" id="IPR011701">
    <property type="entry name" value="MFS"/>
</dbReference>
<feature type="transmembrane region" description="Helical" evidence="7">
    <location>
        <begin position="792"/>
        <end position="814"/>
    </location>
</feature>
<feature type="transmembrane region" description="Helical" evidence="7">
    <location>
        <begin position="184"/>
        <end position="206"/>
    </location>
</feature>
<feature type="transmembrane region" description="Helical" evidence="7">
    <location>
        <begin position="57"/>
        <end position="80"/>
    </location>
</feature>
<dbReference type="OrthoDB" id="3936150at2759"/>
<keyword evidence="6 7" id="KW-0472">Membrane</keyword>
<dbReference type="Proteomes" id="UP000829291">
    <property type="component" value="Chromosome 1"/>
</dbReference>
<feature type="transmembrane region" description="Helical" evidence="7">
    <location>
        <begin position="1016"/>
        <end position="1038"/>
    </location>
</feature>
<dbReference type="PANTHER" id="PTHR23511">
    <property type="entry name" value="SYNAPTIC VESICLE GLYCOPROTEIN 2"/>
    <property type="match status" value="1"/>
</dbReference>
<keyword evidence="3" id="KW-0813">Transport</keyword>
<dbReference type="GO" id="GO:0022857">
    <property type="term" value="F:transmembrane transporter activity"/>
    <property type="evidence" value="ECO:0007669"/>
    <property type="project" value="InterPro"/>
</dbReference>
<comment type="similarity">
    <text evidence="2">Belongs to the major facilitator superfamily.</text>
</comment>
<dbReference type="AlphaFoldDB" id="A0A6J0CBN6"/>
<dbReference type="GO" id="GO:0016020">
    <property type="term" value="C:membrane"/>
    <property type="evidence" value="ECO:0007669"/>
    <property type="project" value="UniProtKB-SubCell"/>
</dbReference>
<evidence type="ECO:0000313" key="10">
    <source>
        <dbReference type="RefSeq" id="XP_015523982.2"/>
    </source>
</evidence>
<organism evidence="10">
    <name type="scientific">Neodiprion lecontei</name>
    <name type="common">Redheaded pine sawfly</name>
    <dbReference type="NCBI Taxonomy" id="441921"/>
    <lineage>
        <taxon>Eukaryota</taxon>
        <taxon>Metazoa</taxon>
        <taxon>Ecdysozoa</taxon>
        <taxon>Arthropoda</taxon>
        <taxon>Hexapoda</taxon>
        <taxon>Insecta</taxon>
        <taxon>Pterygota</taxon>
        <taxon>Neoptera</taxon>
        <taxon>Endopterygota</taxon>
        <taxon>Hymenoptera</taxon>
        <taxon>Tenthredinoidea</taxon>
        <taxon>Diprionidae</taxon>
        <taxon>Diprioninae</taxon>
        <taxon>Neodiprion</taxon>
    </lineage>
</organism>
<feature type="transmembrane region" description="Helical" evidence="7">
    <location>
        <begin position="458"/>
        <end position="482"/>
    </location>
</feature>
<feature type="transmembrane region" description="Helical" evidence="7">
    <location>
        <begin position="100"/>
        <end position="117"/>
    </location>
</feature>
<reference evidence="10" key="1">
    <citation type="submission" date="2025-08" db="UniProtKB">
        <authorList>
            <consortium name="RefSeq"/>
        </authorList>
    </citation>
    <scope>IDENTIFICATION</scope>
    <source>
        <tissue evidence="10">Thorax and Abdomen</tissue>
    </source>
</reference>
<dbReference type="PROSITE" id="PS50850">
    <property type="entry name" value="MFS"/>
    <property type="match status" value="2"/>
</dbReference>
<accession>A0A6J0CBN6</accession>